<dbReference type="AlphaFoldDB" id="A0A934HMJ8"/>
<gene>
    <name evidence="1" type="ORF">JAO82_13240</name>
</gene>
<name>A0A934HMJ8_9RHOB</name>
<keyword evidence="2" id="KW-1185">Reference proteome</keyword>
<accession>A0A934HMJ8</accession>
<organism evidence="1 2">
    <name type="scientific">Pontibaca salina</name>
    <dbReference type="NCBI Taxonomy" id="2795731"/>
    <lineage>
        <taxon>Bacteria</taxon>
        <taxon>Pseudomonadati</taxon>
        <taxon>Pseudomonadota</taxon>
        <taxon>Alphaproteobacteria</taxon>
        <taxon>Rhodobacterales</taxon>
        <taxon>Roseobacteraceae</taxon>
        <taxon>Pontibaca</taxon>
    </lineage>
</organism>
<reference evidence="1" key="1">
    <citation type="submission" date="2020-12" db="EMBL/GenBank/DDBJ databases">
        <title>Pontibaca salina gen. nov., sp. nov., isolated from marine sediment.</title>
        <authorList>
            <person name="Bo J."/>
            <person name="Wang S."/>
            <person name="Song X."/>
            <person name="Du Z."/>
        </authorList>
    </citation>
    <scope>NUCLEOTIDE SEQUENCE</scope>
    <source>
        <strain evidence="1">S1109L</strain>
    </source>
</reference>
<dbReference type="EMBL" id="JAEIJD010000015">
    <property type="protein sequence ID" value="MBI6630843.1"/>
    <property type="molecule type" value="Genomic_DNA"/>
</dbReference>
<proteinExistence type="predicted"/>
<sequence length="60" mass="6699">MRPFVHPNGSDVRQLANQYIPSITAMIDDLIVGFEDAVGEPVVPHELPDIWKRQLNSPSS</sequence>
<dbReference type="Proteomes" id="UP000613255">
    <property type="component" value="Unassembled WGS sequence"/>
</dbReference>
<evidence type="ECO:0000313" key="2">
    <source>
        <dbReference type="Proteomes" id="UP000613255"/>
    </source>
</evidence>
<comment type="caution">
    <text evidence="1">The sequence shown here is derived from an EMBL/GenBank/DDBJ whole genome shotgun (WGS) entry which is preliminary data.</text>
</comment>
<evidence type="ECO:0000313" key="1">
    <source>
        <dbReference type="EMBL" id="MBI6630843.1"/>
    </source>
</evidence>
<protein>
    <submittedName>
        <fullName evidence="1">Uncharacterized protein</fullName>
    </submittedName>
</protein>